<feature type="compositionally biased region" description="Basic and acidic residues" evidence="7">
    <location>
        <begin position="351"/>
        <end position="370"/>
    </location>
</feature>
<evidence type="ECO:0000256" key="5">
    <source>
        <dbReference type="ARBA" id="ARBA00023136"/>
    </source>
</evidence>
<comment type="caution">
    <text evidence="9">The sequence shown here is derived from an EMBL/GenBank/DDBJ whole genome shotgun (WGS) entry which is preliminary data.</text>
</comment>
<feature type="region of interest" description="Disordered" evidence="7">
    <location>
        <begin position="325"/>
        <end position="382"/>
    </location>
</feature>
<keyword evidence="5 6" id="KW-0472">Membrane</keyword>
<evidence type="ECO:0000256" key="1">
    <source>
        <dbReference type="ARBA" id="ARBA00004477"/>
    </source>
</evidence>
<feature type="transmembrane region" description="Helical" evidence="6">
    <location>
        <begin position="224"/>
        <end position="242"/>
    </location>
</feature>
<keyword evidence="10" id="KW-1185">Reference proteome</keyword>
<reference evidence="9" key="2">
    <citation type="submission" date="2023-05" db="EMBL/GenBank/DDBJ databases">
        <authorList>
            <consortium name="Lawrence Berkeley National Laboratory"/>
            <person name="Steindorff A."/>
            <person name="Hensen N."/>
            <person name="Bonometti L."/>
            <person name="Westerberg I."/>
            <person name="Brannstrom I.O."/>
            <person name="Guillou S."/>
            <person name="Cros-Aarteil S."/>
            <person name="Calhoun S."/>
            <person name="Haridas S."/>
            <person name="Kuo A."/>
            <person name="Mondo S."/>
            <person name="Pangilinan J."/>
            <person name="Riley R."/>
            <person name="Labutti K."/>
            <person name="Andreopoulos B."/>
            <person name="Lipzen A."/>
            <person name="Chen C."/>
            <person name="Yanf M."/>
            <person name="Daum C."/>
            <person name="Ng V."/>
            <person name="Clum A."/>
            <person name="Ohm R."/>
            <person name="Martin F."/>
            <person name="Silar P."/>
            <person name="Natvig D."/>
            <person name="Lalanne C."/>
            <person name="Gautier V."/>
            <person name="Ament-Velasquez S.L."/>
            <person name="Kruys A."/>
            <person name="Hutchinson M.I."/>
            <person name="Powell A.J."/>
            <person name="Barry K."/>
            <person name="Miller A.N."/>
            <person name="Grigoriev I.V."/>
            <person name="Debuchy R."/>
            <person name="Gladieux P."/>
            <person name="Thoren M.H."/>
            <person name="Johannesson H."/>
        </authorList>
    </citation>
    <scope>NUCLEOTIDE SEQUENCE</scope>
    <source>
        <strain evidence="9">CBS 532.94</strain>
    </source>
</reference>
<feature type="transmembrane region" description="Helical" evidence="6">
    <location>
        <begin position="196"/>
        <end position="218"/>
    </location>
</feature>
<keyword evidence="2 6" id="KW-0812">Transmembrane</keyword>
<evidence type="ECO:0000256" key="6">
    <source>
        <dbReference type="RuleBase" id="RU363132"/>
    </source>
</evidence>
<dbReference type="InterPro" id="IPR003388">
    <property type="entry name" value="Reticulon"/>
</dbReference>
<feature type="transmembrane region" description="Helical" evidence="6">
    <location>
        <begin position="108"/>
        <end position="126"/>
    </location>
</feature>
<evidence type="ECO:0000313" key="9">
    <source>
        <dbReference type="EMBL" id="KAK4235275.1"/>
    </source>
</evidence>
<evidence type="ECO:0000256" key="3">
    <source>
        <dbReference type="ARBA" id="ARBA00022824"/>
    </source>
</evidence>
<evidence type="ECO:0000256" key="2">
    <source>
        <dbReference type="ARBA" id="ARBA00022692"/>
    </source>
</evidence>
<dbReference type="EMBL" id="MU860281">
    <property type="protein sequence ID" value="KAK4235275.1"/>
    <property type="molecule type" value="Genomic_DNA"/>
</dbReference>
<comment type="subcellular location">
    <subcellularLocation>
        <location evidence="1 6">Endoplasmic reticulum membrane</location>
        <topology evidence="1 6">Multi-pass membrane protein</topology>
    </subcellularLocation>
</comment>
<reference evidence="9" key="1">
    <citation type="journal article" date="2023" name="Mol. Phylogenet. Evol.">
        <title>Genome-scale phylogeny and comparative genomics of the fungal order Sordariales.</title>
        <authorList>
            <person name="Hensen N."/>
            <person name="Bonometti L."/>
            <person name="Westerberg I."/>
            <person name="Brannstrom I.O."/>
            <person name="Guillou S."/>
            <person name="Cros-Aarteil S."/>
            <person name="Calhoun S."/>
            <person name="Haridas S."/>
            <person name="Kuo A."/>
            <person name="Mondo S."/>
            <person name="Pangilinan J."/>
            <person name="Riley R."/>
            <person name="LaButti K."/>
            <person name="Andreopoulos B."/>
            <person name="Lipzen A."/>
            <person name="Chen C."/>
            <person name="Yan M."/>
            <person name="Daum C."/>
            <person name="Ng V."/>
            <person name="Clum A."/>
            <person name="Steindorff A."/>
            <person name="Ohm R.A."/>
            <person name="Martin F."/>
            <person name="Silar P."/>
            <person name="Natvig D.O."/>
            <person name="Lalanne C."/>
            <person name="Gautier V."/>
            <person name="Ament-Velasquez S.L."/>
            <person name="Kruys A."/>
            <person name="Hutchinson M.I."/>
            <person name="Powell A.J."/>
            <person name="Barry K."/>
            <person name="Miller A.N."/>
            <person name="Grigoriev I.V."/>
            <person name="Debuchy R."/>
            <person name="Gladieux P."/>
            <person name="Hiltunen Thoren M."/>
            <person name="Johannesson H."/>
        </authorList>
    </citation>
    <scope>NUCLEOTIDE SEQUENCE</scope>
    <source>
        <strain evidence="9">CBS 532.94</strain>
    </source>
</reference>
<evidence type="ECO:0000313" key="10">
    <source>
        <dbReference type="Proteomes" id="UP001303760"/>
    </source>
</evidence>
<evidence type="ECO:0000256" key="7">
    <source>
        <dbReference type="SAM" id="MobiDB-lite"/>
    </source>
</evidence>
<name>A0AAN7C4W0_9PEZI</name>
<feature type="domain" description="Reticulon" evidence="8">
    <location>
        <begin position="97"/>
        <end position="294"/>
    </location>
</feature>
<keyword evidence="4 6" id="KW-1133">Transmembrane helix</keyword>
<dbReference type="Proteomes" id="UP001303760">
    <property type="component" value="Unassembled WGS sequence"/>
</dbReference>
<accession>A0AAN7C4W0</accession>
<dbReference type="Pfam" id="PF02453">
    <property type="entry name" value="Reticulon"/>
    <property type="match status" value="1"/>
</dbReference>
<dbReference type="AlphaFoldDB" id="A0AAN7C4W0"/>
<feature type="transmembrane region" description="Helical" evidence="6">
    <location>
        <begin position="132"/>
        <end position="154"/>
    </location>
</feature>
<evidence type="ECO:0000256" key="4">
    <source>
        <dbReference type="ARBA" id="ARBA00022989"/>
    </source>
</evidence>
<organism evidence="9 10">
    <name type="scientific">Achaetomium macrosporum</name>
    <dbReference type="NCBI Taxonomy" id="79813"/>
    <lineage>
        <taxon>Eukaryota</taxon>
        <taxon>Fungi</taxon>
        <taxon>Dikarya</taxon>
        <taxon>Ascomycota</taxon>
        <taxon>Pezizomycotina</taxon>
        <taxon>Sordariomycetes</taxon>
        <taxon>Sordariomycetidae</taxon>
        <taxon>Sordariales</taxon>
        <taxon>Chaetomiaceae</taxon>
        <taxon>Achaetomium</taxon>
    </lineage>
</organism>
<keyword evidence="3 6" id="KW-0256">Endoplasmic reticulum</keyword>
<sequence>MADNAPPSVPTSGNPTVDALKAIHPLSPILPQFEPTDDTSVDAASAYNTVTNGPVAQNVMEQSAKTKGELSNLAASRQPPTYTAATGQQLTHYHSFFSELLSWRNPRASAIAYASLVALIFTFRYLDVLRWALKLTWMALGITVAAEVAGKVVLNSGFATQLRPRLYYTIPRETLDAAIGDVHELINFFVIEAQRVLFAENVYVSAAVALSAFISYYLVKIVPYWGLAVIATTVLFFAPLIYNTNKELIDAQIKRAGEIVSAQTAQLRSAAQKSTEQATQVTKQYMGDYTAKAQSLIKKGAHQTQDYTAKAQSLGHDYTAKAQSLLGKGTQKTEKHDEKEPLKPTDFPAAPKDDIKTTEPESKNEPEPAVKHPGGPSFPIAA</sequence>
<feature type="compositionally biased region" description="Basic and acidic residues" evidence="7">
    <location>
        <begin position="331"/>
        <end position="343"/>
    </location>
</feature>
<gene>
    <name evidence="9" type="ORF">C8A03DRAFT_36864</name>
</gene>
<proteinExistence type="predicted"/>
<protein>
    <recommendedName>
        <fullName evidence="6">Reticulon-like protein</fullName>
    </recommendedName>
</protein>
<evidence type="ECO:0000259" key="8">
    <source>
        <dbReference type="PROSITE" id="PS50845"/>
    </source>
</evidence>
<dbReference type="GO" id="GO:0005789">
    <property type="term" value="C:endoplasmic reticulum membrane"/>
    <property type="evidence" value="ECO:0007669"/>
    <property type="project" value="UniProtKB-SubCell"/>
</dbReference>
<dbReference type="PROSITE" id="PS50845">
    <property type="entry name" value="RETICULON"/>
    <property type="match status" value="1"/>
</dbReference>